<dbReference type="EMBL" id="JAOQAZ010000025">
    <property type="protein sequence ID" value="KAJ4252883.1"/>
    <property type="molecule type" value="Genomic_DNA"/>
</dbReference>
<keyword evidence="2" id="KW-1185">Reference proteome</keyword>
<dbReference type="OrthoDB" id="2013972at2759"/>
<protein>
    <submittedName>
        <fullName evidence="1">Uncharacterized protein</fullName>
    </submittedName>
</protein>
<proteinExistence type="predicted"/>
<dbReference type="AlphaFoldDB" id="A0A9W8RR04"/>
<comment type="caution">
    <text evidence="1">The sequence shown here is derived from an EMBL/GenBank/DDBJ whole genome shotgun (WGS) entry which is preliminary data.</text>
</comment>
<sequence length="64" mass="7174">MGQWGKIFVEGGKKIGRTFTVVQDELQNKAMAEAGFVDIQQKMYKASSSPIGSWPKDERLREIG</sequence>
<evidence type="ECO:0000313" key="2">
    <source>
        <dbReference type="Proteomes" id="UP001152049"/>
    </source>
</evidence>
<dbReference type="Proteomes" id="UP001152049">
    <property type="component" value="Unassembled WGS sequence"/>
</dbReference>
<organism evidence="1 2">
    <name type="scientific">Fusarium torreyae</name>
    <dbReference type="NCBI Taxonomy" id="1237075"/>
    <lineage>
        <taxon>Eukaryota</taxon>
        <taxon>Fungi</taxon>
        <taxon>Dikarya</taxon>
        <taxon>Ascomycota</taxon>
        <taxon>Pezizomycotina</taxon>
        <taxon>Sordariomycetes</taxon>
        <taxon>Hypocreomycetidae</taxon>
        <taxon>Hypocreales</taxon>
        <taxon>Nectriaceae</taxon>
        <taxon>Fusarium</taxon>
    </lineage>
</organism>
<reference evidence="1" key="1">
    <citation type="submission" date="2022-09" db="EMBL/GenBank/DDBJ databases">
        <title>Fusarium specimens isolated from Avocado Roots.</title>
        <authorList>
            <person name="Stajich J."/>
            <person name="Roper C."/>
            <person name="Heimlech-Rivalta G."/>
        </authorList>
    </citation>
    <scope>NUCLEOTIDE SEQUENCE</scope>
    <source>
        <strain evidence="1">CF00136</strain>
    </source>
</reference>
<name>A0A9W8RR04_9HYPO</name>
<accession>A0A9W8RR04</accession>
<gene>
    <name evidence="1" type="ORF">NW762_010789</name>
</gene>
<evidence type="ECO:0000313" key="1">
    <source>
        <dbReference type="EMBL" id="KAJ4252883.1"/>
    </source>
</evidence>